<gene>
    <name evidence="1" type="ORF">FOC81_15465</name>
</gene>
<dbReference type="Proteomes" id="UP000509782">
    <property type="component" value="Chromosome"/>
</dbReference>
<protein>
    <submittedName>
        <fullName evidence="1">Uncharacterized protein</fullName>
    </submittedName>
</protein>
<dbReference type="AlphaFoldDB" id="A0A6N0JLR9"/>
<proteinExistence type="predicted"/>
<accession>A0A6N0JLR9</accession>
<dbReference type="EMBL" id="CP054569">
    <property type="protein sequence ID" value="QKQ48013.1"/>
    <property type="molecule type" value="Genomic_DNA"/>
</dbReference>
<dbReference type="RefSeq" id="WP_174716537.1">
    <property type="nucleotide sequence ID" value="NZ_CP054569.1"/>
</dbReference>
<reference evidence="1 2" key="1">
    <citation type="submission" date="2020-05" db="EMBL/GenBank/DDBJ databases">
        <title>FDA dAtabase for Regulatory Grade micrObial Sequences (FDA-ARGOS): Supporting development and validation of Infectious Disease Dx tests.</title>
        <authorList>
            <person name="Sproer C."/>
            <person name="Gronow S."/>
            <person name="Severitt S."/>
            <person name="Schroder I."/>
            <person name="Tallon L."/>
            <person name="Sadzewicz L."/>
            <person name="Zhao X."/>
            <person name="Vavikolanu K."/>
            <person name="Mehta A."/>
            <person name="Aluvathingal J."/>
            <person name="Nadendla S."/>
            <person name="Myers T."/>
            <person name="Yan Y."/>
            <person name="Sichtig H."/>
        </authorList>
    </citation>
    <scope>NUCLEOTIDE SEQUENCE [LARGE SCALE GENOMIC DNA]</scope>
    <source>
        <strain evidence="1 2">FDAARGOS_787</strain>
    </source>
</reference>
<name>A0A6N0JLR9_ACHDE</name>
<organism evidence="1 2">
    <name type="scientific">Achromobacter denitrificans</name>
    <name type="common">Alcaligenes denitrificans</name>
    <dbReference type="NCBI Taxonomy" id="32002"/>
    <lineage>
        <taxon>Bacteria</taxon>
        <taxon>Pseudomonadati</taxon>
        <taxon>Pseudomonadota</taxon>
        <taxon>Betaproteobacteria</taxon>
        <taxon>Burkholderiales</taxon>
        <taxon>Alcaligenaceae</taxon>
        <taxon>Achromobacter</taxon>
    </lineage>
</organism>
<evidence type="ECO:0000313" key="1">
    <source>
        <dbReference type="EMBL" id="QKQ48013.1"/>
    </source>
</evidence>
<evidence type="ECO:0000313" key="2">
    <source>
        <dbReference type="Proteomes" id="UP000509782"/>
    </source>
</evidence>
<sequence length="213" mass="23323">MSPPPRVLPNPSRRLWLWAPACLFALHGAAVGALPFDRKAENLRYRQWLAGFKQDLSRLRRLADPGAAGLDSLFAGTLVPGSRATRLVGELAQASAGASSGSARDGGIERAFLAALSDAVVAGDGGDYLETGSRRPPQPLRVRYMHVDGGGRLERYFNDPEIFKPYRLPAPGVLARDAYPFLLFETREGHLRLGGVSREFWELVRFMDGLSYA</sequence>